<evidence type="ECO:0000313" key="2">
    <source>
        <dbReference type="EMBL" id="MAG22436.1"/>
    </source>
</evidence>
<evidence type="ECO:0000313" key="3">
    <source>
        <dbReference type="Proteomes" id="UP000226592"/>
    </source>
</evidence>
<organism evidence="2 3">
    <name type="scientific">Candidatus Iainarchaeum sp</name>
    <dbReference type="NCBI Taxonomy" id="3101447"/>
    <lineage>
        <taxon>Archaea</taxon>
        <taxon>Candidatus Iainarchaeota</taxon>
        <taxon>Candidatus Iainarchaeia</taxon>
        <taxon>Candidatus Iainarchaeales</taxon>
        <taxon>Candidatus Iainarchaeaceae</taxon>
        <taxon>Candidatus Iainarchaeum</taxon>
    </lineage>
</organism>
<feature type="transmembrane region" description="Helical" evidence="1">
    <location>
        <begin position="31"/>
        <end position="49"/>
    </location>
</feature>
<dbReference type="SUPFAM" id="SSF52317">
    <property type="entry name" value="Class I glutamine amidotransferase-like"/>
    <property type="match status" value="1"/>
</dbReference>
<dbReference type="Proteomes" id="UP000226592">
    <property type="component" value="Unassembled WGS sequence"/>
</dbReference>
<keyword evidence="1" id="KW-0812">Transmembrane</keyword>
<keyword evidence="1" id="KW-1133">Transmembrane helix</keyword>
<evidence type="ECO:0000256" key="1">
    <source>
        <dbReference type="SAM" id="Phobius"/>
    </source>
</evidence>
<comment type="caution">
    <text evidence="2">The sequence shown here is derived from an EMBL/GenBank/DDBJ whole genome shotgun (WGS) entry which is preliminary data.</text>
</comment>
<reference evidence="3" key="1">
    <citation type="submission" date="2017-09" db="EMBL/GenBank/DDBJ databases">
        <title>The Reconstruction of 2,631 Draft Metagenome-Assembled Genomes from the Global Oceans.</title>
        <authorList>
            <person name="Tully B.J."/>
            <person name="Graham E.D."/>
            <person name="Heidelberg J.F."/>
        </authorList>
    </citation>
    <scope>NUCLEOTIDE SEQUENCE [LARGE SCALE GENOMIC DNA]</scope>
</reference>
<dbReference type="Gene3D" id="3.40.50.880">
    <property type="match status" value="1"/>
</dbReference>
<dbReference type="InterPro" id="IPR029062">
    <property type="entry name" value="Class_I_gatase-like"/>
</dbReference>
<dbReference type="AlphaFoldDB" id="A0A2D6M216"/>
<protein>
    <submittedName>
        <fullName evidence="2">Uncharacterized protein</fullName>
    </submittedName>
</protein>
<name>A0A2D6M216_9ARCH</name>
<proteinExistence type="predicted"/>
<accession>A0A2D6M216</accession>
<sequence>MYPEGDAGAAPAADYGYDEGIKSKITRNLEGLIPLILIVIIAVFLLNRFDVVDIPFFEESEPIQMLVIGQPSAQMLAMLDQDKDLIYARIRDAASINVAPEEQLAQYDMVVLDQHIGTTAYDHSVSRQVGEALENYVKTGGKLVVIMDSGIYRSGGIYGTGIASDIIGWTATFGEIIPAECDRAQNDVPTCKQPIHTVGRVYRNDFDHRIMQGIEVAPADPSYPPLTLFTFDVKPTGNQVAYIKNEVTQSYYPAIVEKRLIMGKSLYFNYDPALTPGIWQNTLEYLR</sequence>
<dbReference type="EMBL" id="NZBU01000012">
    <property type="protein sequence ID" value="MAG22436.1"/>
    <property type="molecule type" value="Genomic_DNA"/>
</dbReference>
<gene>
    <name evidence="2" type="ORF">CL943_04005</name>
</gene>
<keyword evidence="1" id="KW-0472">Membrane</keyword>